<evidence type="ECO:0000256" key="4">
    <source>
        <dbReference type="ARBA" id="ARBA00022989"/>
    </source>
</evidence>
<accession>A0A1X4XYR7</accession>
<keyword evidence="4 6" id="KW-1133">Transmembrane helix</keyword>
<dbReference type="PANTHER" id="PTHR30482">
    <property type="entry name" value="HIGH-AFFINITY BRANCHED-CHAIN AMINO ACID TRANSPORT SYSTEM PERMEASE"/>
    <property type="match status" value="1"/>
</dbReference>
<comment type="caution">
    <text evidence="7">The sequence shown here is derived from an EMBL/GenBank/DDBJ whole genome shotgun (WGS) entry which is preliminary data.</text>
</comment>
<proteinExistence type="predicted"/>
<feature type="transmembrane region" description="Helical" evidence="6">
    <location>
        <begin position="61"/>
        <end position="78"/>
    </location>
</feature>
<evidence type="ECO:0000256" key="5">
    <source>
        <dbReference type="ARBA" id="ARBA00023136"/>
    </source>
</evidence>
<dbReference type="InterPro" id="IPR043428">
    <property type="entry name" value="LivM-like"/>
</dbReference>
<keyword evidence="2" id="KW-1003">Cell membrane</keyword>
<dbReference type="AlphaFoldDB" id="A0A1X4XYR7"/>
<evidence type="ECO:0000256" key="2">
    <source>
        <dbReference type="ARBA" id="ARBA00022475"/>
    </source>
</evidence>
<dbReference type="STRING" id="1562698.DESAMIL20_574"/>
<protein>
    <submittedName>
        <fullName evidence="7">Branched-chain amino acid transport system permease protein LivM</fullName>
    </submittedName>
</protein>
<dbReference type="RefSeq" id="WP_086033318.1">
    <property type="nucleotide sequence ID" value="NZ_MDSU01000011.1"/>
</dbReference>
<name>A0A1X4XYR7_9BACT</name>
<dbReference type="GO" id="GO:0015658">
    <property type="term" value="F:branched-chain amino acid transmembrane transporter activity"/>
    <property type="evidence" value="ECO:0007669"/>
    <property type="project" value="InterPro"/>
</dbReference>
<evidence type="ECO:0000256" key="1">
    <source>
        <dbReference type="ARBA" id="ARBA00004651"/>
    </source>
</evidence>
<organism evidence="7 8">
    <name type="scientific">Desulfurella amilsii</name>
    <dbReference type="NCBI Taxonomy" id="1562698"/>
    <lineage>
        <taxon>Bacteria</taxon>
        <taxon>Pseudomonadati</taxon>
        <taxon>Campylobacterota</taxon>
        <taxon>Desulfurellia</taxon>
        <taxon>Desulfurellales</taxon>
        <taxon>Desulfurellaceae</taxon>
        <taxon>Desulfurella</taxon>
    </lineage>
</organism>
<dbReference type="Pfam" id="PF02653">
    <property type="entry name" value="BPD_transp_2"/>
    <property type="match status" value="1"/>
</dbReference>
<keyword evidence="3 6" id="KW-0812">Transmembrane</keyword>
<dbReference type="Proteomes" id="UP000194141">
    <property type="component" value="Unassembled WGS sequence"/>
</dbReference>
<feature type="transmembrane region" description="Helical" evidence="6">
    <location>
        <begin position="35"/>
        <end position="55"/>
    </location>
</feature>
<reference evidence="7 8" key="1">
    <citation type="journal article" date="2017" name="Front. Microbiol.">
        <title>Genome Sequence of Desulfurella amilsii Strain TR1 and Comparative Genomics of Desulfurellaceae Family.</title>
        <authorList>
            <person name="Florentino A.P."/>
            <person name="Stams A.J."/>
            <person name="Sanchez-Andrea I."/>
        </authorList>
    </citation>
    <scope>NUCLEOTIDE SEQUENCE [LARGE SCALE GENOMIC DNA]</scope>
    <source>
        <strain evidence="7 8">TR1</strain>
    </source>
</reference>
<evidence type="ECO:0000256" key="6">
    <source>
        <dbReference type="SAM" id="Phobius"/>
    </source>
</evidence>
<dbReference type="InterPro" id="IPR001851">
    <property type="entry name" value="ABC_transp_permease"/>
</dbReference>
<keyword evidence="5 6" id="KW-0472">Membrane</keyword>
<dbReference type="PANTHER" id="PTHR30482:SF10">
    <property type="entry name" value="HIGH-AFFINITY BRANCHED-CHAIN AMINO ACID TRANSPORT PROTEIN BRAE"/>
    <property type="match status" value="1"/>
</dbReference>
<dbReference type="GO" id="GO:0005886">
    <property type="term" value="C:plasma membrane"/>
    <property type="evidence" value="ECO:0007669"/>
    <property type="project" value="UniProtKB-SubCell"/>
</dbReference>
<gene>
    <name evidence="7" type="ORF">DESAMIL20_574</name>
</gene>
<evidence type="ECO:0000313" key="7">
    <source>
        <dbReference type="EMBL" id="OSS42691.1"/>
    </source>
</evidence>
<feature type="transmembrane region" description="Helical" evidence="6">
    <location>
        <begin position="209"/>
        <end position="227"/>
    </location>
</feature>
<feature type="transmembrane region" description="Helical" evidence="6">
    <location>
        <begin position="125"/>
        <end position="143"/>
    </location>
</feature>
<dbReference type="CDD" id="cd06581">
    <property type="entry name" value="TM_PBP1_LivM_like"/>
    <property type="match status" value="1"/>
</dbReference>
<comment type="subcellular location">
    <subcellularLocation>
        <location evidence="1">Cell membrane</location>
        <topology evidence="1">Multi-pass membrane protein</topology>
    </subcellularLocation>
</comment>
<evidence type="ECO:0000313" key="8">
    <source>
        <dbReference type="Proteomes" id="UP000194141"/>
    </source>
</evidence>
<dbReference type="OrthoDB" id="9780757at2"/>
<sequence>MQKGYTLYWLLPALIVAIIYPILTDNVMLRETIFLILLSITLSVSLNIIMGYTGYVSFGHIVYYGIGAYTSFYLMYAYKLNLVVSILIGGVFASLVAFILGQAVLSLRGAIFAIATIGINEAVKSLISNIPFLGSAMGLYFDFSIYENYGGAIKAIWLSYYLMGILTVFSVVSAYCIKKSKFGLGLFSIREDQDASSVLGIKTKLYKSIAYAISAFFPAIAGGIFAFKSGNIEPSGAFNLVKSIEMIVMVMLGGYGSIAGSALGALIYEKINGVLVVLPYVKDLHLAVSGLILLIIVQFAPGGIVGLLTKYFKNLRKVLE</sequence>
<dbReference type="EMBL" id="MDSU01000011">
    <property type="protein sequence ID" value="OSS42691.1"/>
    <property type="molecule type" value="Genomic_DNA"/>
</dbReference>
<feature type="transmembrane region" description="Helical" evidence="6">
    <location>
        <begin position="90"/>
        <end position="119"/>
    </location>
</feature>
<feature type="transmembrane region" description="Helical" evidence="6">
    <location>
        <begin position="6"/>
        <end position="23"/>
    </location>
</feature>
<feature type="transmembrane region" description="Helical" evidence="6">
    <location>
        <begin position="247"/>
        <end position="268"/>
    </location>
</feature>
<feature type="transmembrane region" description="Helical" evidence="6">
    <location>
        <begin position="288"/>
        <end position="308"/>
    </location>
</feature>
<keyword evidence="8" id="KW-1185">Reference proteome</keyword>
<feature type="transmembrane region" description="Helical" evidence="6">
    <location>
        <begin position="155"/>
        <end position="177"/>
    </location>
</feature>
<evidence type="ECO:0000256" key="3">
    <source>
        <dbReference type="ARBA" id="ARBA00022692"/>
    </source>
</evidence>